<dbReference type="InterPro" id="IPR036388">
    <property type="entry name" value="WH-like_DNA-bd_sf"/>
</dbReference>
<gene>
    <name evidence="7" type="ORF">FB558_6856</name>
</gene>
<dbReference type="SUPFAM" id="SSF53335">
    <property type="entry name" value="S-adenosyl-L-methionine-dependent methyltransferases"/>
    <property type="match status" value="1"/>
</dbReference>
<keyword evidence="3" id="KW-0949">S-adenosyl-L-methionine</keyword>
<dbReference type="InterPro" id="IPR029063">
    <property type="entry name" value="SAM-dependent_MTases_sf"/>
</dbReference>
<evidence type="ECO:0000256" key="4">
    <source>
        <dbReference type="PIRSR" id="PIRSR005739-1"/>
    </source>
</evidence>
<evidence type="ECO:0000313" key="7">
    <source>
        <dbReference type="EMBL" id="TQM03831.1"/>
    </source>
</evidence>
<keyword evidence="2 7" id="KW-0808">Transferase</keyword>
<evidence type="ECO:0000259" key="5">
    <source>
        <dbReference type="Pfam" id="PF00891"/>
    </source>
</evidence>
<evidence type="ECO:0000259" key="6">
    <source>
        <dbReference type="Pfam" id="PF08100"/>
    </source>
</evidence>
<dbReference type="PANTHER" id="PTHR43712:SF2">
    <property type="entry name" value="O-METHYLTRANSFERASE CICE"/>
    <property type="match status" value="1"/>
</dbReference>
<reference evidence="7 8" key="1">
    <citation type="submission" date="2019-06" db="EMBL/GenBank/DDBJ databases">
        <title>Sequencing the genomes of 1000 actinobacteria strains.</title>
        <authorList>
            <person name="Klenk H.-P."/>
        </authorList>
    </citation>
    <scope>NUCLEOTIDE SEQUENCE [LARGE SCALE GENOMIC DNA]</scope>
    <source>
        <strain evidence="7 8">DSM 45301</strain>
    </source>
</reference>
<sequence>MPRLTFVTDHDVSAIRTLAGLATPMALRVAVTLGLPDRLHGDGAAVAQVAAELDVSAQALDLLLGHLATLGIVERAPAGYRTTGYGAALCVDAGNGLTNFLHLDMAGGRAEMAFVELLHSITTGAAAYPRRFGQDFWADLRRHPHLRESFDQQMTDRLREQVPQIVAGHDWGRYPTVVDVGGGRGTLLAAILAAYPGVRGHLVDLEPTAAGARRTFEAHRVADRARVTAGSFFDPLPHGADAYLLCDILHDWGDDDAHRILGRCVEAVSPTGRVLVVEPVGGRRAATEFDLAMLAIFGGRERRVDEFHALASVHGLVLDVVTDLSDQRCLLEFRLAAAER</sequence>
<feature type="active site" description="Proton acceptor" evidence="4">
    <location>
        <position position="250"/>
    </location>
</feature>
<dbReference type="PIRSF" id="PIRSF005739">
    <property type="entry name" value="O-mtase"/>
    <property type="match status" value="1"/>
</dbReference>
<dbReference type="Gene3D" id="1.10.10.10">
    <property type="entry name" value="Winged helix-like DNA-binding domain superfamily/Winged helix DNA-binding domain"/>
    <property type="match status" value="1"/>
</dbReference>
<dbReference type="InterPro" id="IPR012967">
    <property type="entry name" value="COMT_dimerisation"/>
</dbReference>
<dbReference type="GO" id="GO:0032259">
    <property type="term" value="P:methylation"/>
    <property type="evidence" value="ECO:0007669"/>
    <property type="project" value="UniProtKB-KW"/>
</dbReference>
<dbReference type="GO" id="GO:0046983">
    <property type="term" value="F:protein dimerization activity"/>
    <property type="evidence" value="ECO:0007669"/>
    <property type="project" value="InterPro"/>
</dbReference>
<dbReference type="InterPro" id="IPR016461">
    <property type="entry name" value="COMT-like"/>
</dbReference>
<dbReference type="Gene3D" id="3.40.50.150">
    <property type="entry name" value="Vaccinia Virus protein VP39"/>
    <property type="match status" value="1"/>
</dbReference>
<organism evidence="7 8">
    <name type="scientific">Pseudonocardia kunmingensis</name>
    <dbReference type="NCBI Taxonomy" id="630975"/>
    <lineage>
        <taxon>Bacteria</taxon>
        <taxon>Bacillati</taxon>
        <taxon>Actinomycetota</taxon>
        <taxon>Actinomycetes</taxon>
        <taxon>Pseudonocardiales</taxon>
        <taxon>Pseudonocardiaceae</taxon>
        <taxon>Pseudonocardia</taxon>
    </lineage>
</organism>
<evidence type="ECO:0000256" key="2">
    <source>
        <dbReference type="ARBA" id="ARBA00022679"/>
    </source>
</evidence>
<dbReference type="InterPro" id="IPR001077">
    <property type="entry name" value="COMT_C"/>
</dbReference>
<feature type="domain" description="O-methyltransferase dimerisation" evidence="6">
    <location>
        <begin position="17"/>
        <end position="89"/>
    </location>
</feature>
<name>A0A543D3C6_9PSEU</name>
<accession>A0A543D3C6</accession>
<evidence type="ECO:0000313" key="8">
    <source>
        <dbReference type="Proteomes" id="UP000315677"/>
    </source>
</evidence>
<proteinExistence type="predicted"/>
<dbReference type="PANTHER" id="PTHR43712">
    <property type="entry name" value="PUTATIVE (AFU_ORTHOLOGUE AFUA_4G14580)-RELATED"/>
    <property type="match status" value="1"/>
</dbReference>
<evidence type="ECO:0000256" key="3">
    <source>
        <dbReference type="ARBA" id="ARBA00022691"/>
    </source>
</evidence>
<feature type="domain" description="O-methyltransferase C-terminal" evidence="5">
    <location>
        <begin position="116"/>
        <end position="315"/>
    </location>
</feature>
<dbReference type="InterPro" id="IPR036390">
    <property type="entry name" value="WH_DNA-bd_sf"/>
</dbReference>
<dbReference type="Pfam" id="PF00891">
    <property type="entry name" value="Methyltransf_2"/>
    <property type="match status" value="1"/>
</dbReference>
<dbReference type="Proteomes" id="UP000315677">
    <property type="component" value="Unassembled WGS sequence"/>
</dbReference>
<dbReference type="GO" id="GO:0008171">
    <property type="term" value="F:O-methyltransferase activity"/>
    <property type="evidence" value="ECO:0007669"/>
    <property type="project" value="InterPro"/>
</dbReference>
<dbReference type="SUPFAM" id="SSF46785">
    <property type="entry name" value="Winged helix' DNA-binding domain"/>
    <property type="match status" value="1"/>
</dbReference>
<dbReference type="EMBL" id="VFPA01000005">
    <property type="protein sequence ID" value="TQM03831.1"/>
    <property type="molecule type" value="Genomic_DNA"/>
</dbReference>
<dbReference type="Gene3D" id="1.10.287.1350">
    <property type="match status" value="1"/>
</dbReference>
<dbReference type="AlphaFoldDB" id="A0A543D3C6"/>
<comment type="caution">
    <text evidence="7">The sequence shown here is derived from an EMBL/GenBank/DDBJ whole genome shotgun (WGS) entry which is preliminary data.</text>
</comment>
<protein>
    <submittedName>
        <fullName evidence="7">O-methyltransferase</fullName>
    </submittedName>
</protein>
<keyword evidence="8" id="KW-1185">Reference proteome</keyword>
<evidence type="ECO:0000256" key="1">
    <source>
        <dbReference type="ARBA" id="ARBA00022603"/>
    </source>
</evidence>
<dbReference type="CDD" id="cd02440">
    <property type="entry name" value="AdoMet_MTases"/>
    <property type="match status" value="1"/>
</dbReference>
<dbReference type="PROSITE" id="PS51683">
    <property type="entry name" value="SAM_OMT_II"/>
    <property type="match status" value="1"/>
</dbReference>
<keyword evidence="1 7" id="KW-0489">Methyltransferase</keyword>
<dbReference type="Pfam" id="PF08100">
    <property type="entry name" value="Dimerisation"/>
    <property type="match status" value="1"/>
</dbReference>